<dbReference type="Gene3D" id="1.25.40.10">
    <property type="entry name" value="Tetratricopeptide repeat domain"/>
    <property type="match status" value="2"/>
</dbReference>
<dbReference type="Gene3D" id="3.90.70.10">
    <property type="entry name" value="Cysteine proteinases"/>
    <property type="match status" value="1"/>
</dbReference>
<dbReference type="GO" id="GO:0016020">
    <property type="term" value="C:membrane"/>
    <property type="evidence" value="ECO:0007669"/>
    <property type="project" value="InterPro"/>
</dbReference>
<dbReference type="Proteomes" id="UP000176504">
    <property type="component" value="Unassembled WGS sequence"/>
</dbReference>
<protein>
    <recommendedName>
        <fullName evidence="4">Peptidase C39 domain-containing protein</fullName>
    </recommendedName>
</protein>
<evidence type="ECO:0000256" key="3">
    <source>
        <dbReference type="SAM" id="Phobius"/>
    </source>
</evidence>
<dbReference type="InterPro" id="IPR011990">
    <property type="entry name" value="TPR-like_helical_dom_sf"/>
</dbReference>
<keyword evidence="3" id="KW-0472">Membrane</keyword>
<comment type="caution">
    <text evidence="5">The sequence shown here is derived from an EMBL/GenBank/DDBJ whole genome shotgun (WGS) entry which is preliminary data.</text>
</comment>
<dbReference type="SMART" id="SM00028">
    <property type="entry name" value="TPR"/>
    <property type="match status" value="2"/>
</dbReference>
<dbReference type="GO" id="GO:0005524">
    <property type="term" value="F:ATP binding"/>
    <property type="evidence" value="ECO:0007669"/>
    <property type="project" value="InterPro"/>
</dbReference>
<evidence type="ECO:0000259" key="4">
    <source>
        <dbReference type="PROSITE" id="PS50990"/>
    </source>
</evidence>
<evidence type="ECO:0000313" key="6">
    <source>
        <dbReference type="Proteomes" id="UP000176504"/>
    </source>
</evidence>
<organism evidence="5 6">
    <name type="scientific">candidate division WWE3 bacterium RIFCSPLOWO2_01_FULL_41_18</name>
    <dbReference type="NCBI Taxonomy" id="1802625"/>
    <lineage>
        <taxon>Bacteria</taxon>
        <taxon>Katanobacteria</taxon>
    </lineage>
</organism>
<proteinExistence type="predicted"/>
<evidence type="ECO:0000256" key="2">
    <source>
        <dbReference type="SAM" id="MobiDB-lite"/>
    </source>
</evidence>
<keyword evidence="3" id="KW-1133">Transmembrane helix</keyword>
<dbReference type="InterPro" id="IPR005074">
    <property type="entry name" value="Peptidase_C39"/>
</dbReference>
<dbReference type="AlphaFoldDB" id="A0A1F4VFW8"/>
<dbReference type="Pfam" id="PF13529">
    <property type="entry name" value="Peptidase_C39_2"/>
    <property type="match status" value="1"/>
</dbReference>
<dbReference type="GO" id="GO:0008233">
    <property type="term" value="F:peptidase activity"/>
    <property type="evidence" value="ECO:0007669"/>
    <property type="project" value="InterPro"/>
</dbReference>
<dbReference type="InterPro" id="IPR019734">
    <property type="entry name" value="TPR_rpt"/>
</dbReference>
<dbReference type="SUPFAM" id="SSF54001">
    <property type="entry name" value="Cysteine proteinases"/>
    <property type="match status" value="1"/>
</dbReference>
<gene>
    <name evidence="5" type="ORF">A3A78_02210</name>
</gene>
<keyword evidence="3" id="KW-0812">Transmembrane</keyword>
<feature type="region of interest" description="Disordered" evidence="2">
    <location>
        <begin position="35"/>
        <end position="65"/>
    </location>
</feature>
<sequence length="385" mass="44173">MKIPQVLKNIVLPMILGVVSAYFLVTAVINYYSGSSTSEKPVQNTTQLTPSPTISTHSVSSPTPKINLISPPQRKILPNGYHTFQTFNNCGPASLSMALSYFGINETQTKLGQDLRPYQHPKGDNDDKSVTLAEMAEKAKEYGLAPFHRPGGDMEKIKLLIAYDIPVITRTWTKVNEDIGHFRVVKGYDDSKKQIIQDDSLQNKNLWFTYDVFNTMWEKFNFEYLVLVPKDKVEIAEEILGEDKDEQKAWKKAAQNAQRKLEANPNDIYSRFNLSVAYYNLGQYERSVEEFEKVEDRLPFRTLWYQIEPIQAYFELGDYKKVFSVTDRVLSNGNRAFSELYLIRGEIYLKQNDKENAKKEFEKAVFYNVNLKSAQEALSSVSTDL</sequence>
<feature type="compositionally biased region" description="Polar residues" evidence="2">
    <location>
        <begin position="35"/>
        <end position="64"/>
    </location>
</feature>
<dbReference type="InterPro" id="IPR038765">
    <property type="entry name" value="Papain-like_cys_pep_sf"/>
</dbReference>
<dbReference type="GO" id="GO:0006508">
    <property type="term" value="P:proteolysis"/>
    <property type="evidence" value="ECO:0007669"/>
    <property type="project" value="InterPro"/>
</dbReference>
<dbReference type="SUPFAM" id="SSF48452">
    <property type="entry name" value="TPR-like"/>
    <property type="match status" value="1"/>
</dbReference>
<dbReference type="PROSITE" id="PS50990">
    <property type="entry name" value="PEPTIDASE_C39"/>
    <property type="match status" value="1"/>
</dbReference>
<keyword evidence="1" id="KW-0802">TPR repeat</keyword>
<reference evidence="5 6" key="1">
    <citation type="journal article" date="2016" name="Nat. Commun.">
        <title>Thousands of microbial genomes shed light on interconnected biogeochemical processes in an aquifer system.</title>
        <authorList>
            <person name="Anantharaman K."/>
            <person name="Brown C.T."/>
            <person name="Hug L.A."/>
            <person name="Sharon I."/>
            <person name="Castelle C.J."/>
            <person name="Probst A.J."/>
            <person name="Thomas B.C."/>
            <person name="Singh A."/>
            <person name="Wilkins M.J."/>
            <person name="Karaoz U."/>
            <person name="Brodie E.L."/>
            <person name="Williams K.H."/>
            <person name="Hubbard S.S."/>
            <person name="Banfield J.F."/>
        </authorList>
    </citation>
    <scope>NUCLEOTIDE SEQUENCE [LARGE SCALE GENOMIC DNA]</scope>
</reference>
<feature type="transmembrane region" description="Helical" evidence="3">
    <location>
        <begin position="12"/>
        <end position="32"/>
    </location>
</feature>
<dbReference type="Pfam" id="PF13181">
    <property type="entry name" value="TPR_8"/>
    <property type="match status" value="2"/>
</dbReference>
<accession>A0A1F4VFW8</accession>
<dbReference type="PROSITE" id="PS50005">
    <property type="entry name" value="TPR"/>
    <property type="match status" value="2"/>
</dbReference>
<feature type="repeat" description="TPR" evidence="1">
    <location>
        <begin position="338"/>
        <end position="371"/>
    </location>
</feature>
<evidence type="ECO:0000256" key="1">
    <source>
        <dbReference type="PROSITE-ProRule" id="PRU00339"/>
    </source>
</evidence>
<dbReference type="EMBL" id="MEVI01000001">
    <property type="protein sequence ID" value="OGC55828.1"/>
    <property type="molecule type" value="Genomic_DNA"/>
</dbReference>
<dbReference type="InterPro" id="IPR039564">
    <property type="entry name" value="Peptidase_C39-like"/>
</dbReference>
<feature type="domain" description="Peptidase C39" evidence="4">
    <location>
        <begin position="85"/>
        <end position="224"/>
    </location>
</feature>
<evidence type="ECO:0000313" key="5">
    <source>
        <dbReference type="EMBL" id="OGC55828.1"/>
    </source>
</evidence>
<name>A0A1F4VFW8_UNCKA</name>
<feature type="repeat" description="TPR" evidence="1">
    <location>
        <begin position="268"/>
        <end position="301"/>
    </location>
</feature>